<comment type="caution">
    <text evidence="1">The sequence shown here is derived from an EMBL/GenBank/DDBJ whole genome shotgun (WGS) entry which is preliminary data.</text>
</comment>
<sequence>MDPRPTRDGVDGFIADLGDFELKAWREGPSVLYDLDILDGSRAGTSIRTGVSIHELGSWPAVPAHWLHFEAGTQFSQQGSTDTNDALPGYIRHSWDTSFWLPTEHPGQLWIAHVRSVIAKVI</sequence>
<evidence type="ECO:0000313" key="1">
    <source>
        <dbReference type="EMBL" id="TFD79409.1"/>
    </source>
</evidence>
<organism evidence="1 2">
    <name type="scientific">Cryobacterium fucosi</name>
    <dbReference type="NCBI Taxonomy" id="1259157"/>
    <lineage>
        <taxon>Bacteria</taxon>
        <taxon>Bacillati</taxon>
        <taxon>Actinomycetota</taxon>
        <taxon>Actinomycetes</taxon>
        <taxon>Micrococcales</taxon>
        <taxon>Microbacteriaceae</taxon>
        <taxon>Cryobacterium</taxon>
    </lineage>
</organism>
<name>A0A4R9BAW7_9MICO</name>
<dbReference type="RefSeq" id="WP_134522847.1">
    <property type="nucleotide sequence ID" value="NZ_SOHH01000053.1"/>
</dbReference>
<dbReference type="EMBL" id="SOHH01000053">
    <property type="protein sequence ID" value="TFD79409.1"/>
    <property type="molecule type" value="Genomic_DNA"/>
</dbReference>
<dbReference type="OrthoDB" id="3826422at2"/>
<evidence type="ECO:0000313" key="2">
    <source>
        <dbReference type="Proteomes" id="UP000298313"/>
    </source>
</evidence>
<proteinExistence type="predicted"/>
<dbReference type="AlphaFoldDB" id="A0A4R9BAW7"/>
<gene>
    <name evidence="1" type="ORF">E3T48_05640</name>
</gene>
<accession>A0A4R9BAW7</accession>
<keyword evidence="2" id="KW-1185">Reference proteome</keyword>
<dbReference type="Proteomes" id="UP000298313">
    <property type="component" value="Unassembled WGS sequence"/>
</dbReference>
<reference evidence="1 2" key="1">
    <citation type="submission" date="2019-03" db="EMBL/GenBank/DDBJ databases">
        <title>Genomics of glacier-inhabiting Cryobacterium strains.</title>
        <authorList>
            <person name="Liu Q."/>
            <person name="Xin Y.-H."/>
        </authorList>
    </citation>
    <scope>NUCLEOTIDE SEQUENCE [LARGE SCALE GENOMIC DNA]</scope>
    <source>
        <strain evidence="1 2">Hh4</strain>
    </source>
</reference>
<protein>
    <submittedName>
        <fullName evidence="1">Uncharacterized protein</fullName>
    </submittedName>
</protein>